<proteinExistence type="inferred from homology"/>
<evidence type="ECO:0000259" key="12">
    <source>
        <dbReference type="Pfam" id="PF00593"/>
    </source>
</evidence>
<dbReference type="Gene3D" id="2.40.170.20">
    <property type="entry name" value="TonB-dependent receptor, beta-barrel domain"/>
    <property type="match status" value="1"/>
</dbReference>
<gene>
    <name evidence="14" type="ORF">ACFSQ3_08250</name>
</gene>
<evidence type="ECO:0000256" key="2">
    <source>
        <dbReference type="ARBA" id="ARBA00022448"/>
    </source>
</evidence>
<keyword evidence="7 11" id="KW-0798">TonB box</keyword>
<reference evidence="15" key="1">
    <citation type="journal article" date="2019" name="Int. J. Syst. Evol. Microbiol.">
        <title>The Global Catalogue of Microorganisms (GCM) 10K type strain sequencing project: providing services to taxonomists for standard genome sequencing and annotation.</title>
        <authorList>
            <consortium name="The Broad Institute Genomics Platform"/>
            <consortium name="The Broad Institute Genome Sequencing Center for Infectious Disease"/>
            <person name="Wu L."/>
            <person name="Ma J."/>
        </authorList>
    </citation>
    <scope>NUCLEOTIDE SEQUENCE [LARGE SCALE GENOMIC DNA]</scope>
    <source>
        <strain evidence="15">KCTC 42248</strain>
    </source>
</reference>
<dbReference type="Pfam" id="PF00593">
    <property type="entry name" value="TonB_dep_Rec_b-barrel"/>
    <property type="match status" value="1"/>
</dbReference>
<keyword evidence="8 10" id="KW-0472">Membrane</keyword>
<keyword evidence="14" id="KW-0675">Receptor</keyword>
<feature type="domain" description="TonB-dependent receptor plug" evidence="13">
    <location>
        <begin position="56"/>
        <end position="158"/>
    </location>
</feature>
<organism evidence="14 15">
    <name type="scientific">Sphingobacterium corticis</name>
    <dbReference type="NCBI Taxonomy" id="1812823"/>
    <lineage>
        <taxon>Bacteria</taxon>
        <taxon>Pseudomonadati</taxon>
        <taxon>Bacteroidota</taxon>
        <taxon>Sphingobacteriia</taxon>
        <taxon>Sphingobacteriales</taxon>
        <taxon>Sphingobacteriaceae</taxon>
        <taxon>Sphingobacterium</taxon>
    </lineage>
</organism>
<keyword evidence="5" id="KW-0732">Signal</keyword>
<evidence type="ECO:0000256" key="10">
    <source>
        <dbReference type="PROSITE-ProRule" id="PRU01360"/>
    </source>
</evidence>
<keyword evidence="2 10" id="KW-0813">Transport</keyword>
<dbReference type="InterPro" id="IPR000531">
    <property type="entry name" value="Beta-barrel_TonB"/>
</dbReference>
<dbReference type="SUPFAM" id="SSF56935">
    <property type="entry name" value="Porins"/>
    <property type="match status" value="1"/>
</dbReference>
<dbReference type="PROSITE" id="PS52016">
    <property type="entry name" value="TONB_DEPENDENT_REC_3"/>
    <property type="match status" value="1"/>
</dbReference>
<accession>A0ABW5NIJ2</accession>
<dbReference type="EMBL" id="JBHUMA010000006">
    <property type="protein sequence ID" value="MFD2598941.1"/>
    <property type="molecule type" value="Genomic_DNA"/>
</dbReference>
<sequence length="632" mass="72529">MANRKNKQHIAFLLITVFGFFPLKQVVAQSSTGDTTKINEVVIQENRLQIPFDKNSRNIEILTQEEIRRMPVRTLNEVLTHLNGVDLRQRGPFGAQADIGIDGGSFEQTLVLVNGMKMNDPQTGHHSLNLPIPLEAIERIEVVRGPTSRIYGINGLTGSINIVTRSATKSEIFAQSYLGSSLKSVEEEPGRSGIYYGMGHQLGGQFVREKHQHQLYLTKETSNGQRYNTATDAFKAFYESKMQLSEQDEIQTMVGYIANEFGANGFYAAPGDVESEEKVRTFIAALSSAHDLNARWRINPRISYRNNNDDYRYFRNDWSRARSLHESNVLSAEFNTRYRTDIGDIGVGAEARWERIESSNLGNHNRQNQGYYAEFRTERIKDVILNVGTYINHNTQYGWQPFPGLDVAYNFHPRWRIAANVGSSQRIPTFNDLYLDQRPGNIGNPLLESENAWQAEGVLRYQYGNFTAQAGYFYRNVSQFIDWRRSSIDVPYQPINIDHNRMRGLHFRTDYTHKISNDAQLRFRLGYNYLNPEIMSNSDGLISKYVIENLKHQVNNAVHFSVKDWTFSSTNRFIERASKTSYVVSDLRAAYQWNAFTIFADMQNLWNVTYVEAGAVPMPGRWQTVGIRYTTR</sequence>
<dbReference type="InterPro" id="IPR012910">
    <property type="entry name" value="Plug_dom"/>
</dbReference>
<dbReference type="InterPro" id="IPR036942">
    <property type="entry name" value="Beta-barrel_TonB_sf"/>
</dbReference>
<evidence type="ECO:0000259" key="13">
    <source>
        <dbReference type="Pfam" id="PF07715"/>
    </source>
</evidence>
<evidence type="ECO:0000256" key="4">
    <source>
        <dbReference type="ARBA" id="ARBA00022692"/>
    </source>
</evidence>
<evidence type="ECO:0000256" key="5">
    <source>
        <dbReference type="ARBA" id="ARBA00022729"/>
    </source>
</evidence>
<dbReference type="Pfam" id="PF07715">
    <property type="entry name" value="Plug"/>
    <property type="match status" value="1"/>
</dbReference>
<keyword evidence="4 10" id="KW-0812">Transmembrane</keyword>
<dbReference type="PANTHER" id="PTHR30069:SF53">
    <property type="entry name" value="COLICIN I RECEPTOR-RELATED"/>
    <property type="match status" value="1"/>
</dbReference>
<name>A0ABW5NIJ2_9SPHI</name>
<comment type="caution">
    <text evidence="14">The sequence shown here is derived from an EMBL/GenBank/DDBJ whole genome shotgun (WGS) entry which is preliminary data.</text>
</comment>
<feature type="domain" description="TonB-dependent receptor-like beta-barrel" evidence="12">
    <location>
        <begin position="258"/>
        <end position="605"/>
    </location>
</feature>
<keyword evidence="3 10" id="KW-1134">Transmembrane beta strand</keyword>
<dbReference type="Proteomes" id="UP001597393">
    <property type="component" value="Unassembled WGS sequence"/>
</dbReference>
<evidence type="ECO:0000256" key="7">
    <source>
        <dbReference type="ARBA" id="ARBA00023077"/>
    </source>
</evidence>
<evidence type="ECO:0000256" key="3">
    <source>
        <dbReference type="ARBA" id="ARBA00022452"/>
    </source>
</evidence>
<comment type="subcellular location">
    <subcellularLocation>
        <location evidence="1 10">Cell outer membrane</location>
        <topology evidence="1 10">Multi-pass membrane protein</topology>
    </subcellularLocation>
</comment>
<keyword evidence="9 10" id="KW-0998">Cell outer membrane</keyword>
<evidence type="ECO:0000256" key="9">
    <source>
        <dbReference type="ARBA" id="ARBA00023237"/>
    </source>
</evidence>
<keyword evidence="6" id="KW-0406">Ion transport</keyword>
<dbReference type="Gene3D" id="2.170.130.10">
    <property type="entry name" value="TonB-dependent receptor, plug domain"/>
    <property type="match status" value="1"/>
</dbReference>
<dbReference type="RefSeq" id="WP_380869069.1">
    <property type="nucleotide sequence ID" value="NZ_JBHUMA010000006.1"/>
</dbReference>
<evidence type="ECO:0000313" key="14">
    <source>
        <dbReference type="EMBL" id="MFD2598941.1"/>
    </source>
</evidence>
<dbReference type="InterPro" id="IPR037066">
    <property type="entry name" value="Plug_dom_sf"/>
</dbReference>
<keyword evidence="15" id="KW-1185">Reference proteome</keyword>
<dbReference type="InterPro" id="IPR039426">
    <property type="entry name" value="TonB-dep_rcpt-like"/>
</dbReference>
<evidence type="ECO:0000256" key="8">
    <source>
        <dbReference type="ARBA" id="ARBA00023136"/>
    </source>
</evidence>
<evidence type="ECO:0000256" key="1">
    <source>
        <dbReference type="ARBA" id="ARBA00004571"/>
    </source>
</evidence>
<dbReference type="PANTHER" id="PTHR30069">
    <property type="entry name" value="TONB-DEPENDENT OUTER MEMBRANE RECEPTOR"/>
    <property type="match status" value="1"/>
</dbReference>
<evidence type="ECO:0000256" key="11">
    <source>
        <dbReference type="RuleBase" id="RU003357"/>
    </source>
</evidence>
<comment type="similarity">
    <text evidence="10 11">Belongs to the TonB-dependent receptor family.</text>
</comment>
<evidence type="ECO:0000313" key="15">
    <source>
        <dbReference type="Proteomes" id="UP001597393"/>
    </source>
</evidence>
<protein>
    <submittedName>
        <fullName evidence="14">TonB-dependent receptor plug domain-containing protein</fullName>
    </submittedName>
</protein>
<evidence type="ECO:0000256" key="6">
    <source>
        <dbReference type="ARBA" id="ARBA00023065"/>
    </source>
</evidence>